<dbReference type="Pfam" id="PF20434">
    <property type="entry name" value="BD-FAE"/>
    <property type="match status" value="1"/>
</dbReference>
<evidence type="ECO:0000313" key="3">
    <source>
        <dbReference type="EMBL" id="GHA89274.1"/>
    </source>
</evidence>
<protein>
    <submittedName>
        <fullName evidence="3">Esterase</fullName>
    </submittedName>
</protein>
<evidence type="ECO:0000259" key="2">
    <source>
        <dbReference type="Pfam" id="PF20434"/>
    </source>
</evidence>
<gene>
    <name evidence="3" type="ORF">GCM10010305_36210</name>
</gene>
<feature type="domain" description="BD-FAE-like" evidence="2">
    <location>
        <begin position="273"/>
        <end position="373"/>
    </location>
</feature>
<keyword evidence="4" id="KW-1185">Reference proteome</keyword>
<dbReference type="Proteomes" id="UP000644020">
    <property type="component" value="Unassembled WGS sequence"/>
</dbReference>
<dbReference type="RefSeq" id="WP_189978500.1">
    <property type="nucleotide sequence ID" value="NZ_BMUL01000008.1"/>
</dbReference>
<name>A0A918T4G2_9ACTN</name>
<sequence>MTAFVLVGGAFTGGWVWDGVARRLRAAGATAHPVTFDPDPGAGLGAHVGELLRLLDRIEEPRVVLVGHDYGIHPVLAAADRRPHRVARVVYVAAGLPGHGDPALLLVRDAEVRDRLAHDPAPLPPPRGEEWARWGALDGVGARDLDRLDRLAAPQPARTLTEPLRLGGAVHRLPASGVMCTADGPGIETVEMVVHAGPPQFRERVGPDFTLFELPTGHWPMLSAPAELADVLLRAAAGGGRRLVVPEDQPSYETADFLLDPPVAPRERHGRVDLHLPAGEEPRPTVVLVHGGPVDPGRRPTPRDTPFLLGYGRLAADAGLVGATLDHRLHALTDYPRAAADLAEAVERVRAHPRTDPDRVALWFFSAGGLLAADWLAAPPPWLRCLALSYPVLAPPPGWDAVDARFRPVAALFGTGRLPLVLTRAGREHAPFAATVRAFLAAAGEHGTDVEVVDVPEGRHGFETLDPTDASRAAVTRAMAAVRHHLTAS</sequence>
<dbReference type="SUPFAM" id="SSF53474">
    <property type="entry name" value="alpha/beta-Hydrolases"/>
    <property type="match status" value="2"/>
</dbReference>
<dbReference type="PANTHER" id="PTHR37017">
    <property type="entry name" value="AB HYDROLASE-1 DOMAIN-CONTAINING PROTEIN-RELATED"/>
    <property type="match status" value="1"/>
</dbReference>
<comment type="caution">
    <text evidence="3">The sequence shown here is derived from an EMBL/GenBank/DDBJ whole genome shotgun (WGS) entry which is preliminary data.</text>
</comment>
<evidence type="ECO:0000313" key="4">
    <source>
        <dbReference type="Proteomes" id="UP000644020"/>
    </source>
</evidence>
<dbReference type="Gene3D" id="3.40.50.1820">
    <property type="entry name" value="alpha/beta hydrolase"/>
    <property type="match status" value="2"/>
</dbReference>
<feature type="domain" description="AB hydrolase-1" evidence="1">
    <location>
        <begin position="4"/>
        <end position="231"/>
    </location>
</feature>
<dbReference type="PANTHER" id="PTHR37017:SF11">
    <property type="entry name" value="ESTERASE_LIPASE_THIOESTERASE DOMAIN-CONTAINING PROTEIN"/>
    <property type="match status" value="1"/>
</dbReference>
<dbReference type="GO" id="GO:0003824">
    <property type="term" value="F:catalytic activity"/>
    <property type="evidence" value="ECO:0007669"/>
    <property type="project" value="UniProtKB-ARBA"/>
</dbReference>
<reference evidence="3" key="2">
    <citation type="submission" date="2020-09" db="EMBL/GenBank/DDBJ databases">
        <authorList>
            <person name="Sun Q."/>
            <person name="Ohkuma M."/>
        </authorList>
    </citation>
    <scope>NUCLEOTIDE SEQUENCE</scope>
    <source>
        <strain evidence="3">JCM 4518</strain>
    </source>
</reference>
<proteinExistence type="predicted"/>
<dbReference type="InterPro" id="IPR049492">
    <property type="entry name" value="BD-FAE-like_dom"/>
</dbReference>
<evidence type="ECO:0000259" key="1">
    <source>
        <dbReference type="Pfam" id="PF12697"/>
    </source>
</evidence>
<dbReference type="InterPro" id="IPR000073">
    <property type="entry name" value="AB_hydrolase_1"/>
</dbReference>
<dbReference type="Pfam" id="PF12697">
    <property type="entry name" value="Abhydrolase_6"/>
    <property type="match status" value="1"/>
</dbReference>
<dbReference type="AlphaFoldDB" id="A0A918T4G2"/>
<dbReference type="InterPro" id="IPR029058">
    <property type="entry name" value="AB_hydrolase_fold"/>
</dbReference>
<accession>A0A918T4G2</accession>
<organism evidence="3 4">
    <name type="scientific">Streptomyces termitum</name>
    <dbReference type="NCBI Taxonomy" id="67368"/>
    <lineage>
        <taxon>Bacteria</taxon>
        <taxon>Bacillati</taxon>
        <taxon>Actinomycetota</taxon>
        <taxon>Actinomycetes</taxon>
        <taxon>Kitasatosporales</taxon>
        <taxon>Streptomycetaceae</taxon>
        <taxon>Streptomyces</taxon>
    </lineage>
</organism>
<dbReference type="InterPro" id="IPR052897">
    <property type="entry name" value="Sec-Metab_Biosynth_Hydrolase"/>
</dbReference>
<dbReference type="EMBL" id="BMUL01000008">
    <property type="protein sequence ID" value="GHA89274.1"/>
    <property type="molecule type" value="Genomic_DNA"/>
</dbReference>
<reference evidence="3" key="1">
    <citation type="journal article" date="2014" name="Int. J. Syst. Evol. Microbiol.">
        <title>Complete genome sequence of Corynebacterium casei LMG S-19264T (=DSM 44701T), isolated from a smear-ripened cheese.</title>
        <authorList>
            <consortium name="US DOE Joint Genome Institute (JGI-PGF)"/>
            <person name="Walter F."/>
            <person name="Albersmeier A."/>
            <person name="Kalinowski J."/>
            <person name="Ruckert C."/>
        </authorList>
    </citation>
    <scope>NUCLEOTIDE SEQUENCE</scope>
    <source>
        <strain evidence="3">JCM 4518</strain>
    </source>
</reference>